<sequence length="55" mass="6256">MSFSVMNHEVIIQIPSSSQFPATSSPENTNQVKAVIVKQPNLFRRVMNLLLRRNS</sequence>
<dbReference type="Proteomes" id="UP000008694">
    <property type="component" value="Unassembled WGS sequence"/>
</dbReference>
<dbReference type="HOGENOM" id="CLU_3035062_0_0_1"/>
<protein>
    <submittedName>
        <fullName evidence="1">Predicted protein</fullName>
    </submittedName>
</protein>
<keyword evidence="2" id="KW-1185">Reference proteome</keyword>
<proteinExistence type="predicted"/>
<reference evidence="2" key="1">
    <citation type="journal article" date="2011" name="Nat. Genet.">
        <title>The Arabidopsis lyrata genome sequence and the basis of rapid genome size change.</title>
        <authorList>
            <person name="Hu T.T."/>
            <person name="Pattyn P."/>
            <person name="Bakker E.G."/>
            <person name="Cao J."/>
            <person name="Cheng J.-F."/>
            <person name="Clark R.M."/>
            <person name="Fahlgren N."/>
            <person name="Fawcett J.A."/>
            <person name="Grimwood J."/>
            <person name="Gundlach H."/>
            <person name="Haberer G."/>
            <person name="Hollister J.D."/>
            <person name="Ossowski S."/>
            <person name="Ottilar R.P."/>
            <person name="Salamov A.A."/>
            <person name="Schneeberger K."/>
            <person name="Spannagl M."/>
            <person name="Wang X."/>
            <person name="Yang L."/>
            <person name="Nasrallah M.E."/>
            <person name="Bergelson J."/>
            <person name="Carrington J.C."/>
            <person name="Gaut B.S."/>
            <person name="Schmutz J."/>
            <person name="Mayer K.F.X."/>
            <person name="Van de Peer Y."/>
            <person name="Grigoriev I.V."/>
            <person name="Nordborg M."/>
            <person name="Weigel D."/>
            <person name="Guo Y.-L."/>
        </authorList>
    </citation>
    <scope>NUCLEOTIDE SEQUENCE [LARGE SCALE GENOMIC DNA]</scope>
    <source>
        <strain evidence="2">cv. MN47</strain>
    </source>
</reference>
<organism evidence="2">
    <name type="scientific">Arabidopsis lyrata subsp. lyrata</name>
    <name type="common">Lyre-leaved rock-cress</name>
    <dbReference type="NCBI Taxonomy" id="81972"/>
    <lineage>
        <taxon>Eukaryota</taxon>
        <taxon>Viridiplantae</taxon>
        <taxon>Streptophyta</taxon>
        <taxon>Embryophyta</taxon>
        <taxon>Tracheophyta</taxon>
        <taxon>Spermatophyta</taxon>
        <taxon>Magnoliopsida</taxon>
        <taxon>eudicotyledons</taxon>
        <taxon>Gunneridae</taxon>
        <taxon>Pentapetalae</taxon>
        <taxon>rosids</taxon>
        <taxon>malvids</taxon>
        <taxon>Brassicales</taxon>
        <taxon>Brassicaceae</taxon>
        <taxon>Camelineae</taxon>
        <taxon>Arabidopsis</taxon>
    </lineage>
</organism>
<evidence type="ECO:0000313" key="1">
    <source>
        <dbReference type="EMBL" id="EFH62611.1"/>
    </source>
</evidence>
<dbReference type="EMBL" id="GL348714">
    <property type="protein sequence ID" value="EFH62611.1"/>
    <property type="molecule type" value="Genomic_DNA"/>
</dbReference>
<gene>
    <name evidence="1" type="ORF">ARALYDRAFT_892996</name>
</gene>
<accession>D7KSS9</accession>
<evidence type="ECO:0000313" key="2">
    <source>
        <dbReference type="Proteomes" id="UP000008694"/>
    </source>
</evidence>
<dbReference type="Gramene" id="scaffold_200070.1">
    <property type="protein sequence ID" value="scaffold_200070.1"/>
    <property type="gene ID" value="scaffold_200070.1"/>
</dbReference>
<name>D7KSS9_ARALL</name>
<dbReference type="AlphaFoldDB" id="D7KSS9"/>